<reference evidence="1" key="2">
    <citation type="journal article" date="2015" name="Data Brief">
        <title>Shoot transcriptome of the giant reed, Arundo donax.</title>
        <authorList>
            <person name="Barrero R.A."/>
            <person name="Guerrero F.D."/>
            <person name="Moolhuijzen P."/>
            <person name="Goolsby J.A."/>
            <person name="Tidwell J."/>
            <person name="Bellgard S.E."/>
            <person name="Bellgard M.I."/>
        </authorList>
    </citation>
    <scope>NUCLEOTIDE SEQUENCE</scope>
    <source>
        <tissue evidence="1">Shoot tissue taken approximately 20 cm above the soil surface</tissue>
    </source>
</reference>
<sequence length="40" mass="4871">MFPKKHIEMLHLYCSSNYCYSDTVVGLSHILLMKYHQYEF</sequence>
<protein>
    <submittedName>
        <fullName evidence="1">Uncharacterized protein</fullName>
    </submittedName>
</protein>
<dbReference type="EMBL" id="GBRH01169677">
    <property type="protein sequence ID" value="JAE28219.1"/>
    <property type="molecule type" value="Transcribed_RNA"/>
</dbReference>
<evidence type="ECO:0000313" key="1">
    <source>
        <dbReference type="EMBL" id="JAE28219.1"/>
    </source>
</evidence>
<reference evidence="1" key="1">
    <citation type="submission" date="2014-09" db="EMBL/GenBank/DDBJ databases">
        <authorList>
            <person name="Magalhaes I.L.F."/>
            <person name="Oliveira U."/>
            <person name="Santos F.R."/>
            <person name="Vidigal T.H.D.A."/>
            <person name="Brescovit A.D."/>
            <person name="Santos A.J."/>
        </authorList>
    </citation>
    <scope>NUCLEOTIDE SEQUENCE</scope>
    <source>
        <tissue evidence="1">Shoot tissue taken approximately 20 cm above the soil surface</tissue>
    </source>
</reference>
<proteinExistence type="predicted"/>
<accession>A0A0A9GXE6</accession>
<name>A0A0A9GXE6_ARUDO</name>
<dbReference type="AlphaFoldDB" id="A0A0A9GXE6"/>
<organism evidence="1">
    <name type="scientific">Arundo donax</name>
    <name type="common">Giant reed</name>
    <name type="synonym">Donax arundinaceus</name>
    <dbReference type="NCBI Taxonomy" id="35708"/>
    <lineage>
        <taxon>Eukaryota</taxon>
        <taxon>Viridiplantae</taxon>
        <taxon>Streptophyta</taxon>
        <taxon>Embryophyta</taxon>
        <taxon>Tracheophyta</taxon>
        <taxon>Spermatophyta</taxon>
        <taxon>Magnoliopsida</taxon>
        <taxon>Liliopsida</taxon>
        <taxon>Poales</taxon>
        <taxon>Poaceae</taxon>
        <taxon>PACMAD clade</taxon>
        <taxon>Arundinoideae</taxon>
        <taxon>Arundineae</taxon>
        <taxon>Arundo</taxon>
    </lineage>
</organism>